<reference evidence="2 3" key="1">
    <citation type="submission" date="2020-10" db="EMBL/GenBank/DDBJ databases">
        <title>Sequencing the genomes of 1000 actinobacteria strains.</title>
        <authorList>
            <person name="Klenk H.-P."/>
        </authorList>
    </citation>
    <scope>NUCLEOTIDE SEQUENCE [LARGE SCALE GENOMIC DNA]</scope>
    <source>
        <strain evidence="2 3">DSM 43173</strain>
    </source>
</reference>
<evidence type="ECO:0000256" key="1">
    <source>
        <dbReference type="SAM" id="MobiDB-lite"/>
    </source>
</evidence>
<gene>
    <name evidence="2" type="ORF">H4W80_001031</name>
</gene>
<evidence type="ECO:0000313" key="3">
    <source>
        <dbReference type="Proteomes" id="UP000633509"/>
    </source>
</evidence>
<sequence length="105" mass="11453">MPGRGRCVGRQPFVVDGDPVLLSRLVTNLLDNAVRYNRPGGQEEQRSDTCDTEGPGLLVRVGGAGENGCATGAYHVRNPEKPSRMERGNRRERLRPGRPQACLSP</sequence>
<dbReference type="EMBL" id="JADBEK010000001">
    <property type="protein sequence ID" value="MBE1582773.1"/>
    <property type="molecule type" value="Genomic_DNA"/>
</dbReference>
<protein>
    <submittedName>
        <fullName evidence="2">Uncharacterized protein</fullName>
    </submittedName>
</protein>
<feature type="region of interest" description="Disordered" evidence="1">
    <location>
        <begin position="70"/>
        <end position="105"/>
    </location>
</feature>
<evidence type="ECO:0000313" key="2">
    <source>
        <dbReference type="EMBL" id="MBE1582773.1"/>
    </source>
</evidence>
<dbReference type="Gene3D" id="3.30.565.10">
    <property type="entry name" value="Histidine kinase-like ATPase, C-terminal domain"/>
    <property type="match status" value="1"/>
</dbReference>
<dbReference type="Proteomes" id="UP000633509">
    <property type="component" value="Unassembled WGS sequence"/>
</dbReference>
<keyword evidence="3" id="KW-1185">Reference proteome</keyword>
<organism evidence="2 3">
    <name type="scientific">Nonomuraea angiospora</name>
    <dbReference type="NCBI Taxonomy" id="46172"/>
    <lineage>
        <taxon>Bacteria</taxon>
        <taxon>Bacillati</taxon>
        <taxon>Actinomycetota</taxon>
        <taxon>Actinomycetes</taxon>
        <taxon>Streptosporangiales</taxon>
        <taxon>Streptosporangiaceae</taxon>
        <taxon>Nonomuraea</taxon>
    </lineage>
</organism>
<comment type="caution">
    <text evidence="2">The sequence shown here is derived from an EMBL/GenBank/DDBJ whole genome shotgun (WGS) entry which is preliminary data.</text>
</comment>
<name>A0ABR9LQ37_9ACTN</name>
<dbReference type="SUPFAM" id="SSF55874">
    <property type="entry name" value="ATPase domain of HSP90 chaperone/DNA topoisomerase II/histidine kinase"/>
    <property type="match status" value="1"/>
</dbReference>
<feature type="compositionally biased region" description="Basic and acidic residues" evidence="1">
    <location>
        <begin position="77"/>
        <end position="95"/>
    </location>
</feature>
<proteinExistence type="predicted"/>
<dbReference type="InterPro" id="IPR036890">
    <property type="entry name" value="HATPase_C_sf"/>
</dbReference>
<accession>A0ABR9LQ37</accession>